<dbReference type="InterPro" id="IPR002716">
    <property type="entry name" value="PIN_dom"/>
</dbReference>
<evidence type="ECO:0000313" key="2">
    <source>
        <dbReference type="EMBL" id="OGM21201.1"/>
    </source>
</evidence>
<evidence type="ECO:0000259" key="1">
    <source>
        <dbReference type="Pfam" id="PF13470"/>
    </source>
</evidence>
<dbReference type="SUPFAM" id="SSF88723">
    <property type="entry name" value="PIN domain-like"/>
    <property type="match status" value="1"/>
</dbReference>
<dbReference type="Gene3D" id="3.40.50.1010">
    <property type="entry name" value="5'-nuclease"/>
    <property type="match status" value="1"/>
</dbReference>
<dbReference type="InterPro" id="IPR029060">
    <property type="entry name" value="PIN-like_dom_sf"/>
</dbReference>
<protein>
    <submittedName>
        <fullName evidence="2">Putative toxin-antitoxin system toxin component, PIN family</fullName>
    </submittedName>
</protein>
<name>A0A1F7Y1N5_9BACT</name>
<feature type="domain" description="PIN" evidence="1">
    <location>
        <begin position="7"/>
        <end position="115"/>
    </location>
</feature>
<reference evidence="2 3" key="1">
    <citation type="journal article" date="2016" name="Nat. Commun.">
        <title>Thousands of microbial genomes shed light on interconnected biogeochemical processes in an aquifer system.</title>
        <authorList>
            <person name="Anantharaman K."/>
            <person name="Brown C.T."/>
            <person name="Hug L.A."/>
            <person name="Sharon I."/>
            <person name="Castelle C.J."/>
            <person name="Probst A.J."/>
            <person name="Thomas B.C."/>
            <person name="Singh A."/>
            <person name="Wilkins M.J."/>
            <person name="Karaoz U."/>
            <person name="Brodie E.L."/>
            <person name="Williams K.H."/>
            <person name="Hubbard S.S."/>
            <person name="Banfield J.F."/>
        </authorList>
    </citation>
    <scope>NUCLEOTIDE SEQUENCE [LARGE SCALE GENOMIC DNA]</scope>
</reference>
<dbReference type="AlphaFoldDB" id="A0A1F7Y1N5"/>
<evidence type="ECO:0000313" key="3">
    <source>
        <dbReference type="Proteomes" id="UP000178750"/>
    </source>
</evidence>
<dbReference type="InterPro" id="IPR002850">
    <property type="entry name" value="PIN_toxin-like"/>
</dbReference>
<organism evidence="2 3">
    <name type="scientific">Candidatus Woesebacteria bacterium RIFCSPHIGHO2_01_FULL_38_9b</name>
    <dbReference type="NCBI Taxonomy" id="1802493"/>
    <lineage>
        <taxon>Bacteria</taxon>
        <taxon>Candidatus Woeseibacteriota</taxon>
    </lineage>
</organism>
<dbReference type="Pfam" id="PF13470">
    <property type="entry name" value="PIN_3"/>
    <property type="match status" value="1"/>
</dbReference>
<proteinExistence type="predicted"/>
<sequence length="142" mass="16158">MKSGPLKIFIDTNIWFSFFYGSNNCEKLINAHVEGKIKAVISKQILEETIKNLKDKIPQAIPVFEKFIKATPPIIIKDPTSVNRLIRDLVSKEDSNIIGSAISAKVKYFVTGNIKDFKRDRLKEKVKIEVLTPKEAIDELKL</sequence>
<dbReference type="Proteomes" id="UP000178750">
    <property type="component" value="Unassembled WGS sequence"/>
</dbReference>
<gene>
    <name evidence="2" type="ORF">A2863_04100</name>
</gene>
<dbReference type="NCBIfam" id="TIGR00305">
    <property type="entry name" value="putative toxin-antitoxin system toxin component, PIN family"/>
    <property type="match status" value="1"/>
</dbReference>
<comment type="caution">
    <text evidence="2">The sequence shown here is derived from an EMBL/GenBank/DDBJ whole genome shotgun (WGS) entry which is preliminary data.</text>
</comment>
<dbReference type="EMBL" id="MGGF01000043">
    <property type="protein sequence ID" value="OGM21201.1"/>
    <property type="molecule type" value="Genomic_DNA"/>
</dbReference>
<dbReference type="PANTHER" id="PTHR34610:SF3">
    <property type="entry name" value="SSL7007 PROTEIN"/>
    <property type="match status" value="1"/>
</dbReference>
<accession>A0A1F7Y1N5</accession>
<dbReference type="PANTHER" id="PTHR34610">
    <property type="entry name" value="SSL7007 PROTEIN"/>
    <property type="match status" value="1"/>
</dbReference>